<reference evidence="1" key="1">
    <citation type="submission" date="2020-05" db="EMBL/GenBank/DDBJ databases">
        <authorList>
            <person name="Delgado-Blas J."/>
        </authorList>
    </citation>
    <scope>NUCLEOTIDE SEQUENCE</scope>
    <source>
        <strain evidence="1">BB1453</strain>
    </source>
</reference>
<organism evidence="1 2">
    <name type="scientific">Providencia rettgeri</name>
    <dbReference type="NCBI Taxonomy" id="587"/>
    <lineage>
        <taxon>Bacteria</taxon>
        <taxon>Pseudomonadati</taxon>
        <taxon>Pseudomonadota</taxon>
        <taxon>Gammaproteobacteria</taxon>
        <taxon>Enterobacterales</taxon>
        <taxon>Morganellaceae</taxon>
        <taxon>Providencia</taxon>
    </lineage>
</organism>
<accession>A0A9N8D076</accession>
<evidence type="ECO:0000313" key="1">
    <source>
        <dbReference type="EMBL" id="CAB5667380.1"/>
    </source>
</evidence>
<dbReference type="InterPro" id="IPR007476">
    <property type="entry name" value="RdgC"/>
</dbReference>
<gene>
    <name evidence="1" type="ORF">GHA_00559</name>
</gene>
<dbReference type="AlphaFoldDB" id="A0A9N8D076"/>
<dbReference type="Proteomes" id="UP000834611">
    <property type="component" value="Unassembled WGS sequence"/>
</dbReference>
<dbReference type="EMBL" id="CAHPSF010000001">
    <property type="protein sequence ID" value="CAB5667380.1"/>
    <property type="molecule type" value="Genomic_DNA"/>
</dbReference>
<evidence type="ECO:0000313" key="2">
    <source>
        <dbReference type="Proteomes" id="UP000834611"/>
    </source>
</evidence>
<sequence>MKRFPISSCVIFKAELPSAEALENHLKELPFVDILESHSISYGFIPNKITGELVTPIEGGYIITFRIDEKILPKAAIVFEVNRRIEKLKEQGIDDFLEAELKHIAIEEMLKVALTKTKIITALYHVKKGFLFVSTTRKPDYQALLGSLVKACGTVKTETFHIDDAKNGITTRLSNHIDNQPPAECFGHDLYPGNFLLLQRKLDKKLETLKYDAELDLIREQVKDSIDSHFKVCLIELSTFDISFKLTDNFDFKNIKPLVEIDCDGDRVFRYRHTNAVFMFNMVNTIELLIELLKYKEESE</sequence>
<proteinExistence type="predicted"/>
<name>A0A9N8D076_PRORE</name>
<dbReference type="RefSeq" id="WP_239407341.1">
    <property type="nucleotide sequence ID" value="NZ_CAHPRV010000008.1"/>
</dbReference>
<protein>
    <submittedName>
        <fullName evidence="1">Recombination associated protein</fullName>
    </submittedName>
</protein>
<dbReference type="Pfam" id="PF04381">
    <property type="entry name" value="RdgC"/>
    <property type="match status" value="1"/>
</dbReference>
<dbReference type="GO" id="GO:0006310">
    <property type="term" value="P:DNA recombination"/>
    <property type="evidence" value="ECO:0007669"/>
    <property type="project" value="InterPro"/>
</dbReference>
<comment type="caution">
    <text evidence="1">The sequence shown here is derived from an EMBL/GenBank/DDBJ whole genome shotgun (WGS) entry which is preliminary data.</text>
</comment>